<dbReference type="AlphaFoldDB" id="A0A2K3K183"/>
<proteinExistence type="predicted"/>
<accession>A0A2K3K183</accession>
<reference evidence="1 2" key="2">
    <citation type="journal article" date="2017" name="Front. Plant Sci.">
        <title>Gene Classification and Mining of Molecular Markers Useful in Red Clover (Trifolium pratense) Breeding.</title>
        <authorList>
            <person name="Istvanek J."/>
            <person name="Dluhosova J."/>
            <person name="Dluhos P."/>
            <person name="Patkova L."/>
            <person name="Nedelnik J."/>
            <person name="Repkova J."/>
        </authorList>
    </citation>
    <scope>NUCLEOTIDE SEQUENCE [LARGE SCALE GENOMIC DNA]</scope>
    <source>
        <strain evidence="2">cv. Tatra</strain>
        <tissue evidence="1">Young leaves</tissue>
    </source>
</reference>
<evidence type="ECO:0000313" key="2">
    <source>
        <dbReference type="Proteomes" id="UP000236291"/>
    </source>
</evidence>
<dbReference type="Proteomes" id="UP000236291">
    <property type="component" value="Unassembled WGS sequence"/>
</dbReference>
<reference evidence="1 2" key="1">
    <citation type="journal article" date="2014" name="Am. J. Bot.">
        <title>Genome assembly and annotation for red clover (Trifolium pratense; Fabaceae).</title>
        <authorList>
            <person name="Istvanek J."/>
            <person name="Jaros M."/>
            <person name="Krenek A."/>
            <person name="Repkova J."/>
        </authorList>
    </citation>
    <scope>NUCLEOTIDE SEQUENCE [LARGE SCALE GENOMIC DNA]</scope>
    <source>
        <strain evidence="2">cv. Tatra</strain>
        <tissue evidence="1">Young leaves</tissue>
    </source>
</reference>
<sequence length="65" mass="7592">ISDHYHRQFVVVEIVSPTTTCYYRSIPLLRHSGELFPVVAPDDSYNNPVVLGRAPNLLHRDWWRS</sequence>
<gene>
    <name evidence="1" type="ORF">L195_g059986</name>
</gene>
<name>A0A2K3K183_TRIPR</name>
<protein>
    <submittedName>
        <fullName evidence="1">Uncharacterized protein</fullName>
    </submittedName>
</protein>
<organism evidence="1 2">
    <name type="scientific">Trifolium pratense</name>
    <name type="common">Red clover</name>
    <dbReference type="NCBI Taxonomy" id="57577"/>
    <lineage>
        <taxon>Eukaryota</taxon>
        <taxon>Viridiplantae</taxon>
        <taxon>Streptophyta</taxon>
        <taxon>Embryophyta</taxon>
        <taxon>Tracheophyta</taxon>
        <taxon>Spermatophyta</taxon>
        <taxon>Magnoliopsida</taxon>
        <taxon>eudicotyledons</taxon>
        <taxon>Gunneridae</taxon>
        <taxon>Pentapetalae</taxon>
        <taxon>rosids</taxon>
        <taxon>fabids</taxon>
        <taxon>Fabales</taxon>
        <taxon>Fabaceae</taxon>
        <taxon>Papilionoideae</taxon>
        <taxon>50 kb inversion clade</taxon>
        <taxon>NPAAA clade</taxon>
        <taxon>Hologalegina</taxon>
        <taxon>IRL clade</taxon>
        <taxon>Trifolieae</taxon>
        <taxon>Trifolium</taxon>
    </lineage>
</organism>
<dbReference type="EMBL" id="ASHM01134760">
    <property type="protein sequence ID" value="PNX60034.1"/>
    <property type="molecule type" value="Genomic_DNA"/>
</dbReference>
<comment type="caution">
    <text evidence="1">The sequence shown here is derived from an EMBL/GenBank/DDBJ whole genome shotgun (WGS) entry which is preliminary data.</text>
</comment>
<evidence type="ECO:0000313" key="1">
    <source>
        <dbReference type="EMBL" id="PNX60034.1"/>
    </source>
</evidence>
<feature type="non-terminal residue" evidence="1">
    <location>
        <position position="1"/>
    </location>
</feature>